<dbReference type="Gene3D" id="1.10.8.730">
    <property type="match status" value="1"/>
</dbReference>
<evidence type="ECO:0008006" key="4">
    <source>
        <dbReference type="Google" id="ProtNLM"/>
    </source>
</evidence>
<proteinExistence type="predicted"/>
<sequence>MTILGRHAATDTPPAQAGPGIASATEHDPDPQVLTDTDVAALLDDGVDDGVEFVRIGGIKIRTARAWRELNAAAQATGWQGRRARRLLRREQRLRKASIERVVDYGGFDRPIPMSGSRGFSGRGGGRMRSVARIPEWRATTTQAGGGFWPFSIGASAPMLGTPLGSHAITGADCGFDPIVWFDAGGLINAPITFVLALNGFGKSSLVRRMATGIMAQNHTCLFMGDTKSEYADLTGFVDGQHIGLSYSRGTVNPLAAGGLGSVIGRLQAAARTADDVDPPLAWDPNRRAELQALIVGVGEQVRARQVQMINGLLQLVRSSPIEDFEETLIRVALDQLYDPAVGGFTYDHPPILSDLYAAIDGSDERLWPKVGADDREQYRLITRKLRQSLNSLIDGNFGRVFNAHTSHPIDIDAPAICVDVSGIDESDGKLLAAVLMVCWSDGFGAVEAAHTLADADLAPKRNFLIVMDELWRVLGAGAGMVDRVNALTRLNRTIGTALIMITHTMKDLGAFDSAADVNNAQGFIERAPAKIIGPVGPDEIRRLKAVTKFTATEERWLTSLASTPPPSPATIRKIKQGQRQKPTGLGCFLLKYGTSDEQIGMPFRTTFTPTEERRGVHNTNTRWSSGAQGGQKTNASAGQGHRP</sequence>
<dbReference type="Proteomes" id="UP000247591">
    <property type="component" value="Unassembled WGS sequence"/>
</dbReference>
<dbReference type="RefSeq" id="WP_110472759.1">
    <property type="nucleotide sequence ID" value="NZ_QJSP01000026.1"/>
</dbReference>
<evidence type="ECO:0000313" key="2">
    <source>
        <dbReference type="EMBL" id="PYE12032.1"/>
    </source>
</evidence>
<dbReference type="EMBL" id="QJSP01000026">
    <property type="protein sequence ID" value="PYE12032.1"/>
    <property type="molecule type" value="Genomic_DNA"/>
</dbReference>
<evidence type="ECO:0000313" key="3">
    <source>
        <dbReference type="Proteomes" id="UP000247591"/>
    </source>
</evidence>
<dbReference type="InterPro" id="IPR027417">
    <property type="entry name" value="P-loop_NTPase"/>
</dbReference>
<name>A0A318RAN4_WILLI</name>
<feature type="region of interest" description="Disordered" evidence="1">
    <location>
        <begin position="1"/>
        <end position="30"/>
    </location>
</feature>
<accession>A0A318RAN4</accession>
<feature type="region of interest" description="Disordered" evidence="1">
    <location>
        <begin position="607"/>
        <end position="644"/>
    </location>
</feature>
<dbReference type="AlphaFoldDB" id="A0A318RAN4"/>
<protein>
    <recommendedName>
        <fullName evidence="4">AAA domain-containing protein</fullName>
    </recommendedName>
</protein>
<keyword evidence="3" id="KW-1185">Reference proteome</keyword>
<reference evidence="2 3" key="1">
    <citation type="submission" date="2018-06" db="EMBL/GenBank/DDBJ databases">
        <title>Genomic Encyclopedia of Type Strains, Phase IV (KMG-IV): sequencing the most valuable type-strain genomes for metagenomic binning, comparative biology and taxonomic classification.</title>
        <authorList>
            <person name="Goeker M."/>
        </authorList>
    </citation>
    <scope>NUCLEOTIDE SEQUENCE [LARGE SCALE GENOMIC DNA]</scope>
    <source>
        <strain evidence="2 3">DSM 45521</strain>
    </source>
</reference>
<evidence type="ECO:0000256" key="1">
    <source>
        <dbReference type="SAM" id="MobiDB-lite"/>
    </source>
</evidence>
<organism evidence="2 3">
    <name type="scientific">Williamsia limnetica</name>
    <dbReference type="NCBI Taxonomy" id="882452"/>
    <lineage>
        <taxon>Bacteria</taxon>
        <taxon>Bacillati</taxon>
        <taxon>Actinomycetota</taxon>
        <taxon>Actinomycetes</taxon>
        <taxon>Mycobacteriales</taxon>
        <taxon>Nocardiaceae</taxon>
        <taxon>Williamsia</taxon>
    </lineage>
</organism>
<gene>
    <name evidence="2" type="ORF">DFR67_12640</name>
</gene>
<comment type="caution">
    <text evidence="2">The sequence shown here is derived from an EMBL/GenBank/DDBJ whole genome shotgun (WGS) entry which is preliminary data.</text>
</comment>
<dbReference type="Gene3D" id="3.40.50.300">
    <property type="entry name" value="P-loop containing nucleotide triphosphate hydrolases"/>
    <property type="match status" value="1"/>
</dbReference>
<dbReference type="SUPFAM" id="SSF52540">
    <property type="entry name" value="P-loop containing nucleoside triphosphate hydrolases"/>
    <property type="match status" value="1"/>
</dbReference>
<dbReference type="OrthoDB" id="9804380at2"/>
<feature type="compositionally biased region" description="Polar residues" evidence="1">
    <location>
        <begin position="618"/>
        <end position="638"/>
    </location>
</feature>